<feature type="binding site" evidence="11">
    <location>
        <position position="152"/>
    </location>
    <ligand>
        <name>substrate</name>
    </ligand>
</feature>
<sequence>MSRSDRKREHIQYALTTGQSRQAGFDDIAFVHHSLPNTSVSDINLSTKIGELLLSSPIFINAMTGGGGEETLKINHDLALAAKETGLALAVGSQMSALKDPKERKTFEIVRKTNPNGVIFANIGSEATVSQARDVVEMIGADALQIHLNVIQELAMPEGDRSFKGSLDRIQKIASQLEVPVIIKETGFGMSSETIRLLETSEAIAFDVGGYGGVNFAKIENSRRERRMSYFDDWGIPTPISIIEATSTTSRTVIASGGIQSPLDLLKSLALGANAGGMAGYLLKLLLERSLKDLIDEINIFHQDLRMMMCALGVTNIHKLNTVPLVISGNSYHWLQARGFKPEKFSRRQRNDEQKDG</sequence>
<comment type="caution">
    <text evidence="13">The sequence shown here is derived from an EMBL/GenBank/DDBJ whole genome shotgun (WGS) entry which is preliminary data.</text>
</comment>
<keyword evidence="9 11" id="KW-0413">Isomerase</keyword>
<gene>
    <name evidence="11 13" type="primary">fni</name>
    <name evidence="13" type="ORF">WAK64_08905</name>
</gene>
<evidence type="ECO:0000256" key="4">
    <source>
        <dbReference type="ARBA" id="ARBA00022643"/>
    </source>
</evidence>
<feature type="binding site" evidence="11">
    <location>
        <begin position="62"/>
        <end position="64"/>
    </location>
    <ligand>
        <name>FMN</name>
        <dbReference type="ChEBI" id="CHEBI:58210"/>
    </ligand>
</feature>
<dbReference type="InterPro" id="IPR011179">
    <property type="entry name" value="IPdP_isomerase"/>
</dbReference>
<organism evidence="13 14">
    <name type="scientific">Bacillus spongiae</name>
    <dbReference type="NCBI Taxonomy" id="2683610"/>
    <lineage>
        <taxon>Bacteria</taxon>
        <taxon>Bacillati</taxon>
        <taxon>Bacillota</taxon>
        <taxon>Bacilli</taxon>
        <taxon>Bacillales</taxon>
        <taxon>Bacillaceae</taxon>
        <taxon>Bacillus</taxon>
    </lineage>
</organism>
<dbReference type="RefSeq" id="WP_336586612.1">
    <property type="nucleotide sequence ID" value="NZ_JBBAXC010000006.1"/>
</dbReference>
<accession>A0ABU8HDF5</accession>
<evidence type="ECO:0000313" key="14">
    <source>
        <dbReference type="Proteomes" id="UP001312865"/>
    </source>
</evidence>
<feature type="binding site" evidence="11">
    <location>
        <begin position="6"/>
        <end position="7"/>
    </location>
    <ligand>
        <name>substrate</name>
    </ligand>
</feature>
<protein>
    <recommendedName>
        <fullName evidence="11">Isopentenyl-diphosphate delta-isomerase</fullName>
        <shortName evidence="11">IPP isomerase</shortName>
        <ecNumber evidence="11">5.3.3.2</ecNumber>
    </recommendedName>
    <alternativeName>
        <fullName evidence="11">Isopentenyl diphosphate:dimethylallyl diphosphate isomerase</fullName>
    </alternativeName>
    <alternativeName>
        <fullName evidence="11">Isopentenyl pyrophosphate isomerase</fullName>
    </alternativeName>
    <alternativeName>
        <fullName evidence="11">Type 2 isopentenyl diphosphate isomerase</fullName>
        <shortName evidence="11">IDI-2</shortName>
    </alternativeName>
</protein>
<feature type="binding site" evidence="11">
    <location>
        <position position="122"/>
    </location>
    <ligand>
        <name>FMN</name>
        <dbReference type="ChEBI" id="CHEBI:58210"/>
    </ligand>
</feature>
<evidence type="ECO:0000256" key="10">
    <source>
        <dbReference type="ARBA" id="ARBA00025810"/>
    </source>
</evidence>
<dbReference type="PIRSF" id="PIRSF003314">
    <property type="entry name" value="IPP_isomerase"/>
    <property type="match status" value="1"/>
</dbReference>
<evidence type="ECO:0000256" key="5">
    <source>
        <dbReference type="ARBA" id="ARBA00022723"/>
    </source>
</evidence>
<feature type="binding site" evidence="11">
    <location>
        <position position="184"/>
    </location>
    <ligand>
        <name>FMN</name>
        <dbReference type="ChEBI" id="CHEBI:58210"/>
    </ligand>
</feature>
<feature type="binding site" evidence="11">
    <location>
        <position position="153"/>
    </location>
    <ligand>
        <name>Mg(2+)</name>
        <dbReference type="ChEBI" id="CHEBI:18420"/>
    </ligand>
</feature>
<keyword evidence="2 11" id="KW-0963">Cytoplasm</keyword>
<keyword evidence="14" id="KW-1185">Reference proteome</keyword>
<evidence type="ECO:0000256" key="7">
    <source>
        <dbReference type="ARBA" id="ARBA00022857"/>
    </source>
</evidence>
<dbReference type="InterPro" id="IPR000262">
    <property type="entry name" value="FMN-dep_DH"/>
</dbReference>
<feature type="binding site" evidence="11">
    <location>
        <begin position="279"/>
        <end position="280"/>
    </location>
    <ligand>
        <name>FMN</name>
        <dbReference type="ChEBI" id="CHEBI:58210"/>
    </ligand>
</feature>
<comment type="cofactor">
    <cofactor evidence="11">
        <name>NADPH</name>
        <dbReference type="ChEBI" id="CHEBI:57783"/>
    </cofactor>
</comment>
<dbReference type="CDD" id="cd02811">
    <property type="entry name" value="IDI-2_FMN"/>
    <property type="match status" value="1"/>
</dbReference>
<evidence type="ECO:0000256" key="6">
    <source>
        <dbReference type="ARBA" id="ARBA00022842"/>
    </source>
</evidence>
<evidence type="ECO:0000256" key="8">
    <source>
        <dbReference type="ARBA" id="ARBA00023229"/>
    </source>
</evidence>
<dbReference type="GO" id="GO:0004452">
    <property type="term" value="F:isopentenyl-diphosphate delta-isomerase activity"/>
    <property type="evidence" value="ECO:0007669"/>
    <property type="project" value="UniProtKB-EC"/>
</dbReference>
<comment type="function">
    <text evidence="11">Involved in the biosynthesis of isoprenoids. Catalyzes the 1,3-allylic rearrangement of the homoallylic substrate isopentenyl (IPP) to its allylic isomer, dimethylallyl diphosphate (DMAPP).</text>
</comment>
<comment type="subcellular location">
    <subcellularLocation>
        <location evidence="11">Cytoplasm</location>
    </subcellularLocation>
</comment>
<dbReference type="HAMAP" id="MF_00354">
    <property type="entry name" value="Idi_2"/>
    <property type="match status" value="1"/>
</dbReference>
<name>A0ABU8HDF5_9BACI</name>
<keyword evidence="4 11" id="KW-0288">FMN</keyword>
<comment type="catalytic activity">
    <reaction evidence="11">
        <text>isopentenyl diphosphate = dimethylallyl diphosphate</text>
        <dbReference type="Rhea" id="RHEA:23284"/>
        <dbReference type="ChEBI" id="CHEBI:57623"/>
        <dbReference type="ChEBI" id="CHEBI:128769"/>
        <dbReference type="EC" id="5.3.3.2"/>
    </reaction>
</comment>
<comment type="similarity">
    <text evidence="11">Belongs to the IPP isomerase type 2 family.</text>
</comment>
<comment type="cofactor">
    <cofactor evidence="1 11">
        <name>FMN</name>
        <dbReference type="ChEBI" id="CHEBI:58210"/>
    </cofactor>
</comment>
<dbReference type="PANTHER" id="PTHR43665:SF1">
    <property type="entry name" value="ISOPENTENYL-DIPHOSPHATE DELTA-ISOMERASE"/>
    <property type="match status" value="1"/>
</dbReference>
<feature type="domain" description="FMN-dependent dehydrogenase" evidence="12">
    <location>
        <begin position="170"/>
        <end position="321"/>
    </location>
</feature>
<proteinExistence type="inferred from homology"/>
<keyword evidence="8 11" id="KW-0414">Isoprene biosynthesis</keyword>
<dbReference type="EC" id="5.3.3.2" evidence="11"/>
<dbReference type="SUPFAM" id="SSF51395">
    <property type="entry name" value="FMN-linked oxidoreductases"/>
    <property type="match status" value="1"/>
</dbReference>
<evidence type="ECO:0000256" key="1">
    <source>
        <dbReference type="ARBA" id="ARBA00001917"/>
    </source>
</evidence>
<comment type="cofactor">
    <cofactor evidence="11">
        <name>Mg(2+)</name>
        <dbReference type="ChEBI" id="CHEBI:18420"/>
    </cofactor>
</comment>
<dbReference type="InterPro" id="IPR013785">
    <property type="entry name" value="Aldolase_TIM"/>
</dbReference>
<feature type="binding site" evidence="11">
    <location>
        <position position="93"/>
    </location>
    <ligand>
        <name>FMN</name>
        <dbReference type="ChEBI" id="CHEBI:58210"/>
    </ligand>
</feature>
<dbReference type="Pfam" id="PF01070">
    <property type="entry name" value="FMN_dh"/>
    <property type="match status" value="1"/>
</dbReference>
<keyword evidence="7 11" id="KW-0521">NADP</keyword>
<keyword evidence="3 11" id="KW-0285">Flavoprotein</keyword>
<dbReference type="Proteomes" id="UP001312865">
    <property type="component" value="Unassembled WGS sequence"/>
</dbReference>
<keyword evidence="6 11" id="KW-0460">Magnesium</keyword>
<dbReference type="Gene3D" id="3.20.20.70">
    <property type="entry name" value="Aldolase class I"/>
    <property type="match status" value="1"/>
</dbReference>
<evidence type="ECO:0000313" key="13">
    <source>
        <dbReference type="EMBL" id="MEI5907174.1"/>
    </source>
</evidence>
<dbReference type="PANTHER" id="PTHR43665">
    <property type="entry name" value="ISOPENTENYL-DIPHOSPHATE DELTA-ISOMERASE"/>
    <property type="match status" value="1"/>
</dbReference>
<dbReference type="NCBIfam" id="TIGR02151">
    <property type="entry name" value="IPP_isom_2"/>
    <property type="match status" value="1"/>
</dbReference>
<dbReference type="EMBL" id="JBBAXC010000006">
    <property type="protein sequence ID" value="MEI5907174.1"/>
    <property type="molecule type" value="Genomic_DNA"/>
</dbReference>
<evidence type="ECO:0000256" key="3">
    <source>
        <dbReference type="ARBA" id="ARBA00022630"/>
    </source>
</evidence>
<comment type="subunit">
    <text evidence="10 11">Homooctamer. Dimer of tetramers.</text>
</comment>
<reference evidence="13 14" key="1">
    <citation type="journal article" date="2018" name="J. Microbiol.">
        <title>Bacillus spongiae sp. nov., isolated from sponge of Jeju Island.</title>
        <authorList>
            <person name="Lee G.E."/>
            <person name="Im W.T."/>
            <person name="Park J.S."/>
        </authorList>
    </citation>
    <scope>NUCLEOTIDE SEQUENCE [LARGE SCALE GENOMIC DNA]</scope>
    <source>
        <strain evidence="13 14">135PIL107-10</strain>
    </source>
</reference>
<keyword evidence="5 11" id="KW-0479">Metal-binding</keyword>
<evidence type="ECO:0000256" key="2">
    <source>
        <dbReference type="ARBA" id="ARBA00022490"/>
    </source>
</evidence>
<evidence type="ECO:0000256" key="11">
    <source>
        <dbReference type="HAMAP-Rule" id="MF_00354"/>
    </source>
</evidence>
<evidence type="ECO:0000256" key="9">
    <source>
        <dbReference type="ARBA" id="ARBA00023235"/>
    </source>
</evidence>
<evidence type="ECO:0000259" key="12">
    <source>
        <dbReference type="Pfam" id="PF01070"/>
    </source>
</evidence>
<feature type="binding site" evidence="11">
    <location>
        <begin position="257"/>
        <end position="258"/>
    </location>
    <ligand>
        <name>FMN</name>
        <dbReference type="ChEBI" id="CHEBI:58210"/>
    </ligand>
</feature>
<comment type="caution">
    <text evidence="11">Lacks conserved residue(s) required for the propagation of feature annotation.</text>
</comment>